<evidence type="ECO:0000313" key="2">
    <source>
        <dbReference type="EMBL" id="KTD75884.1"/>
    </source>
</evidence>
<dbReference type="PATRIC" id="fig|45076.6.peg.2696"/>
<dbReference type="PANTHER" id="PTHR43377">
    <property type="entry name" value="BILIVERDIN REDUCTASE A"/>
    <property type="match status" value="1"/>
</dbReference>
<evidence type="ECO:0000259" key="1">
    <source>
        <dbReference type="Pfam" id="PF01408"/>
    </source>
</evidence>
<protein>
    <submittedName>
        <fullName evidence="2">Putative dehydrogenase</fullName>
    </submittedName>
</protein>
<dbReference type="Gene3D" id="3.30.360.10">
    <property type="entry name" value="Dihydrodipicolinate Reductase, domain 2"/>
    <property type="match status" value="1"/>
</dbReference>
<proteinExistence type="predicted"/>
<dbReference type="Gene3D" id="3.40.50.720">
    <property type="entry name" value="NAD(P)-binding Rossmann-like Domain"/>
    <property type="match status" value="1"/>
</dbReference>
<dbReference type="STRING" id="45076.Lwor_2450"/>
<dbReference type="InterPro" id="IPR051450">
    <property type="entry name" value="Gfo/Idh/MocA_Oxidoreductases"/>
</dbReference>
<comment type="caution">
    <text evidence="2">The sequence shown here is derived from an EMBL/GenBank/DDBJ whole genome shotgun (WGS) entry which is preliminary data.</text>
</comment>
<sequence>MINVVIFGSGPMACEYSKVLQALQVPFTVLGRSEQSTNAFHTTTGIKAIPGGYEQYLATNQHSFSHAIIAVGEKRLGDAARAAINAGIATILVEKPGGIDAEDIRAVAQTAKNKNARVLVGYNRRFYASVEKAKSIIAEDGGLLSFNFEFTEWGHVIANIEKEEGVKEHWFLANSSHVIDLAFHLGGTPRVLNALTAGSLSWHPKAAVYAGSGITEQGVLFTYQANWQAPGRWGLEFLTRQHRLYFRPMEKLQIQKLGSVALEDVVLDDALDYDFKPGLYQQTHAFINDPAQLPDIEEQVSMLKWYEQINTPSSL</sequence>
<dbReference type="OrthoDB" id="9793050at2"/>
<evidence type="ECO:0000313" key="3">
    <source>
        <dbReference type="Proteomes" id="UP000054662"/>
    </source>
</evidence>
<dbReference type="InterPro" id="IPR036291">
    <property type="entry name" value="NAD(P)-bd_dom_sf"/>
</dbReference>
<name>A0A0W1A3C9_9GAMM</name>
<organism evidence="2 3">
    <name type="scientific">Legionella worsleiensis</name>
    <dbReference type="NCBI Taxonomy" id="45076"/>
    <lineage>
        <taxon>Bacteria</taxon>
        <taxon>Pseudomonadati</taxon>
        <taxon>Pseudomonadota</taxon>
        <taxon>Gammaproteobacteria</taxon>
        <taxon>Legionellales</taxon>
        <taxon>Legionellaceae</taxon>
        <taxon>Legionella</taxon>
    </lineage>
</organism>
<reference evidence="2 3" key="1">
    <citation type="submission" date="2015-11" db="EMBL/GenBank/DDBJ databases">
        <title>Genomic analysis of 38 Legionella species identifies large and diverse effector repertoires.</title>
        <authorList>
            <person name="Burstein D."/>
            <person name="Amaro F."/>
            <person name="Zusman T."/>
            <person name="Lifshitz Z."/>
            <person name="Cohen O."/>
            <person name="Gilbert J.A."/>
            <person name="Pupko T."/>
            <person name="Shuman H.A."/>
            <person name="Segal G."/>
        </authorList>
    </citation>
    <scope>NUCLEOTIDE SEQUENCE [LARGE SCALE GENOMIC DNA]</scope>
    <source>
        <strain evidence="2 3">ATCC 49508</strain>
    </source>
</reference>
<dbReference type="EMBL" id="LNZC01000031">
    <property type="protein sequence ID" value="KTD75884.1"/>
    <property type="molecule type" value="Genomic_DNA"/>
</dbReference>
<dbReference type="GO" id="GO:0000166">
    <property type="term" value="F:nucleotide binding"/>
    <property type="evidence" value="ECO:0007669"/>
    <property type="project" value="InterPro"/>
</dbReference>
<dbReference type="PANTHER" id="PTHR43377:SF1">
    <property type="entry name" value="BILIVERDIN REDUCTASE A"/>
    <property type="match status" value="1"/>
</dbReference>
<dbReference type="InterPro" id="IPR000683">
    <property type="entry name" value="Gfo/Idh/MocA-like_OxRdtase_N"/>
</dbReference>
<dbReference type="Pfam" id="PF01408">
    <property type="entry name" value="GFO_IDH_MocA"/>
    <property type="match status" value="1"/>
</dbReference>
<dbReference type="SUPFAM" id="SSF51735">
    <property type="entry name" value="NAD(P)-binding Rossmann-fold domains"/>
    <property type="match status" value="1"/>
</dbReference>
<dbReference type="Proteomes" id="UP000054662">
    <property type="component" value="Unassembled WGS sequence"/>
</dbReference>
<keyword evidence="3" id="KW-1185">Reference proteome</keyword>
<dbReference type="AlphaFoldDB" id="A0A0W1A3C9"/>
<feature type="domain" description="Gfo/Idh/MocA-like oxidoreductase N-terminal" evidence="1">
    <location>
        <begin position="2"/>
        <end position="122"/>
    </location>
</feature>
<accession>A0A0W1A3C9</accession>
<dbReference type="RefSeq" id="WP_065235861.1">
    <property type="nucleotide sequence ID" value="NZ_CBCRUR010000020.1"/>
</dbReference>
<gene>
    <name evidence="2" type="ORF">Lwor_2450</name>
</gene>